<dbReference type="RefSeq" id="XP_015806973.1">
    <property type="nucleotide sequence ID" value="XM_015951487.3"/>
</dbReference>
<dbReference type="GO" id="GO:0060027">
    <property type="term" value="P:convergent extension involved in gastrulation"/>
    <property type="evidence" value="ECO:0007669"/>
    <property type="project" value="Ensembl"/>
</dbReference>
<dbReference type="InterPro" id="IPR027413">
    <property type="entry name" value="GROEL-like_equatorial_sf"/>
</dbReference>
<dbReference type="InterPro" id="IPR002423">
    <property type="entry name" value="Cpn60/GroEL/TCP-1"/>
</dbReference>
<dbReference type="GO" id="GO:0045494">
    <property type="term" value="P:photoreceptor cell maintenance"/>
    <property type="evidence" value="ECO:0007669"/>
    <property type="project" value="TreeGrafter"/>
</dbReference>
<evidence type="ECO:0000313" key="6">
    <source>
        <dbReference type="Proteomes" id="UP000694548"/>
    </source>
</evidence>
<dbReference type="GeneID" id="107380312"/>
<dbReference type="EMBL" id="HADY01007290">
    <property type="protein sequence ID" value="SBP45775.1"/>
    <property type="molecule type" value="Transcribed_RNA"/>
</dbReference>
<dbReference type="SUPFAM" id="SSF52029">
    <property type="entry name" value="GroEL apical domain-like"/>
    <property type="match status" value="1"/>
</dbReference>
<feature type="region of interest" description="Disordered" evidence="1">
    <location>
        <begin position="147"/>
        <end position="167"/>
    </location>
</feature>
<keyword evidence="6" id="KW-1185">Reference proteome</keyword>
<evidence type="ECO:0000313" key="3">
    <source>
        <dbReference type="EMBL" id="KAF7228658.1"/>
    </source>
</evidence>
<evidence type="ECO:0000313" key="4">
    <source>
        <dbReference type="EMBL" id="SBP45775.1"/>
    </source>
</evidence>
<dbReference type="GO" id="GO:0051131">
    <property type="term" value="P:chaperone-mediated protein complex assembly"/>
    <property type="evidence" value="ECO:0007669"/>
    <property type="project" value="InterPro"/>
</dbReference>
<dbReference type="Gene3D" id="1.10.560.10">
    <property type="entry name" value="GroEL-like equatorial domain"/>
    <property type="match status" value="2"/>
</dbReference>
<gene>
    <name evidence="4 5" type="primary">BBS12</name>
    <name evidence="2" type="synonym">bbs12</name>
    <name evidence="2" type="ORF">G4P62_000608</name>
</gene>
<sequence length="639" mass="69508">MLESGIINRRHHVGLQKVSALAEMGHSFVGPYKKYKFIQDDTNGGSALVCSCFRVIESLEPTCAVGQIVLDTIQAHHEVYRTGSGCLLFLAGAWSRAALDCLERGISVTHIISAMSEGMDICIDVCKKSSVPFEALADTGRCTATSRGSGSQLVKKPTPETSQVSGHMRGTATVGHQTLNISVQRKVKLSRHFYGTEVVSPVVLPDQPKFPDISHISTALSHGCDNSMKLAVEVVQMQWKTDQQEMNYPTFDTTKVMTCVLPCLPEDCACVVPGCVVLLSSEQASIAHQIKEKPLKVAFINGDLSHTYRHLGFKSLTGLQRVSQLSDLSHSSGEDEWLEKVVKLLLTLEVHLILTAGFAHEKLIQSCLQHKILIVEKVKLSVIRMIAKSVGAVPVTYATQLSKHCVGTGVQVAIWRDLSSFERTASTVVNISTGMNTGLVTVVISSCLPGKLQGLEDQFWACAHRLHHSMKDQAILPGAGGTEILCFHHLQRQAEYHSRRHTEAFRHNAGAVVNPYKSVVLGLMAGGLLDYIITVMANSGTISAVTAKAVVSHQLQKFHKDQNISGKFPQLILEGENEASATLSVMSSEEVPSIQIYDNVSVKQDAWRRALDLVFLVLQTDAEIITGGGSNDGADLMLL</sequence>
<dbReference type="Ensembl" id="ENSNFUT00015005297.1">
    <property type="protein sequence ID" value="ENSNFUP00015005026.1"/>
    <property type="gene ID" value="ENSNFUG00015002504.1"/>
</dbReference>
<dbReference type="SUPFAM" id="SSF48592">
    <property type="entry name" value="GroEL equatorial domain-like"/>
    <property type="match status" value="1"/>
</dbReference>
<dbReference type="PANTHER" id="PTHR46883">
    <property type="entry name" value="BARDET-BIEDL SYNDROME 12 PROTEIN"/>
    <property type="match status" value="1"/>
</dbReference>
<dbReference type="PANTHER" id="PTHR46883:SF1">
    <property type="entry name" value="BARDET-BIEDL SYNDROME 12 PROTEIN"/>
    <property type="match status" value="1"/>
</dbReference>
<name>A0A1A7ZUY8_NOTFU</name>
<reference evidence="4" key="3">
    <citation type="submission" date="2016-06" db="EMBL/GenBank/DDBJ databases">
        <title>The genome of a short-lived fish provides insights into sex chromosome evolution and the genetic control of aging.</title>
        <authorList>
            <person name="Reichwald K."/>
            <person name="Felder M."/>
            <person name="Petzold A."/>
            <person name="Koch P."/>
            <person name="Groth M."/>
            <person name="Platzer M."/>
        </authorList>
    </citation>
    <scope>NUCLEOTIDE SEQUENCE</scope>
    <source>
        <tissue evidence="4">Brain</tissue>
    </source>
</reference>
<proteinExistence type="predicted"/>
<dbReference type="InterPro" id="IPR027409">
    <property type="entry name" value="GroEL-like_apical_dom_sf"/>
</dbReference>
<reference evidence="5" key="5">
    <citation type="submission" date="2025-05" db="UniProtKB">
        <authorList>
            <consortium name="Ensembl"/>
        </authorList>
    </citation>
    <scope>IDENTIFICATION</scope>
</reference>
<dbReference type="OrthoDB" id="10037098at2759"/>
<dbReference type="Bgee" id="ENSNFUG00015002504">
    <property type="expression patterns" value="Expressed in caudal fin"/>
</dbReference>
<reference evidence="2" key="4">
    <citation type="submission" date="2020-03" db="EMBL/GenBank/DDBJ databases">
        <title>Intra-Species Differences in Population Size shape Life History and Genome Evolution.</title>
        <authorList>
            <person name="Willemsen D."/>
            <person name="Cui R."/>
            <person name="Valenzano D.R."/>
        </authorList>
    </citation>
    <scope>NUCLEOTIDE SEQUENCE</scope>
    <source>
        <strain evidence="2">GRZ</strain>
        <tissue evidence="2">Whole</tissue>
    </source>
</reference>
<reference evidence="4" key="2">
    <citation type="submission" date="2016-05" db="EMBL/GenBank/DDBJ databases">
        <authorList>
            <person name="Lavstsen T."/>
            <person name="Jespersen J.S."/>
        </authorList>
    </citation>
    <scope>NUCLEOTIDE SEQUENCE</scope>
    <source>
        <tissue evidence="4">Brain</tissue>
    </source>
</reference>
<reference evidence="5" key="1">
    <citation type="submission" date="2014-08" db="EMBL/GenBank/DDBJ databases">
        <authorList>
            <person name="Senf B."/>
            <person name="Petzold A."/>
            <person name="Downie B.R."/>
            <person name="Koch P."/>
            <person name="Platzer M."/>
        </authorList>
    </citation>
    <scope>NUCLEOTIDE SEQUENCE [LARGE SCALE GENOMIC DNA]</scope>
    <source>
        <strain evidence="5">GRZ</strain>
    </source>
</reference>
<protein>
    <submittedName>
        <fullName evidence="4 5">Bardet-Biedl syndrome 12</fullName>
    </submittedName>
    <submittedName>
        <fullName evidence="2">Transcript variant X1</fullName>
    </submittedName>
    <submittedName>
        <fullName evidence="3">Transcript variant X2</fullName>
    </submittedName>
</protein>
<evidence type="ECO:0000313" key="2">
    <source>
        <dbReference type="EMBL" id="KAF7228657.1"/>
    </source>
</evidence>
<dbReference type="CTD" id="166379"/>
<dbReference type="GeneTree" id="ENSGT00390000008984"/>
<dbReference type="Pfam" id="PF00118">
    <property type="entry name" value="Cpn60_TCP1"/>
    <property type="match status" value="1"/>
</dbReference>
<dbReference type="Gene3D" id="3.50.7.10">
    <property type="entry name" value="GroEL"/>
    <property type="match status" value="1"/>
</dbReference>
<dbReference type="Proteomes" id="UP000822369">
    <property type="component" value="Chromosome 2"/>
</dbReference>
<dbReference type="EMBL" id="JAAVVJ010000002">
    <property type="protein sequence ID" value="KAF7228657.1"/>
    <property type="molecule type" value="Genomic_DNA"/>
</dbReference>
<evidence type="ECO:0000256" key="1">
    <source>
        <dbReference type="SAM" id="MobiDB-lite"/>
    </source>
</evidence>
<dbReference type="KEGG" id="nfu:107380312"/>
<dbReference type="EMBL" id="JAAVVJ010000002">
    <property type="protein sequence ID" value="KAF7228658.1"/>
    <property type="molecule type" value="Genomic_DNA"/>
</dbReference>
<evidence type="ECO:0000313" key="5">
    <source>
        <dbReference type="Ensembl" id="ENSNFUP00015005026.1"/>
    </source>
</evidence>
<dbReference type="InterPro" id="IPR042984">
    <property type="entry name" value="BBS12"/>
</dbReference>
<accession>A0A1A7ZUY8</accession>
<dbReference type="AlphaFoldDB" id="A0A1A7ZUY8"/>
<dbReference type="GO" id="GO:0005524">
    <property type="term" value="F:ATP binding"/>
    <property type="evidence" value="ECO:0007669"/>
    <property type="project" value="InterPro"/>
</dbReference>
<dbReference type="Proteomes" id="UP000694548">
    <property type="component" value="Chromosome sgr01"/>
</dbReference>
<dbReference type="OMA" id="CPFLQIP"/>
<organism evidence="4">
    <name type="scientific">Nothobranchius furzeri</name>
    <name type="common">Turquoise killifish</name>
    <dbReference type="NCBI Taxonomy" id="105023"/>
    <lineage>
        <taxon>Eukaryota</taxon>
        <taxon>Metazoa</taxon>
        <taxon>Chordata</taxon>
        <taxon>Craniata</taxon>
        <taxon>Vertebrata</taxon>
        <taxon>Euteleostomi</taxon>
        <taxon>Actinopterygii</taxon>
        <taxon>Neopterygii</taxon>
        <taxon>Teleostei</taxon>
        <taxon>Neoteleostei</taxon>
        <taxon>Acanthomorphata</taxon>
        <taxon>Ovalentaria</taxon>
        <taxon>Atherinomorphae</taxon>
        <taxon>Cyprinodontiformes</taxon>
        <taxon>Nothobranchiidae</taxon>
        <taxon>Nothobranchius</taxon>
    </lineage>
</organism>